<dbReference type="AlphaFoldDB" id="I1BN71"/>
<dbReference type="SUPFAM" id="SSF51735">
    <property type="entry name" value="NAD(P)-binding Rossmann-fold domains"/>
    <property type="match status" value="1"/>
</dbReference>
<dbReference type="InterPro" id="IPR050700">
    <property type="entry name" value="YIM1/Zinc_Alcohol_DH_Fams"/>
</dbReference>
<dbReference type="EMBL" id="CH476733">
    <property type="protein sequence ID" value="EIE77651.1"/>
    <property type="molecule type" value="Genomic_DNA"/>
</dbReference>
<dbReference type="Gene3D" id="3.90.180.10">
    <property type="entry name" value="Medium-chain alcohol dehydrogenases, catalytic domain"/>
    <property type="match status" value="1"/>
</dbReference>
<dbReference type="VEuPathDB" id="FungiDB:RO3G_02355"/>
<dbReference type="InterPro" id="IPR013149">
    <property type="entry name" value="ADH-like_C"/>
</dbReference>
<dbReference type="OrthoDB" id="201656at2759"/>
<dbReference type="PANTHER" id="PTHR11695">
    <property type="entry name" value="ALCOHOL DEHYDROGENASE RELATED"/>
    <property type="match status" value="1"/>
</dbReference>
<dbReference type="eggNOG" id="KOG1198">
    <property type="taxonomic scope" value="Eukaryota"/>
</dbReference>
<dbReference type="SMART" id="SM00829">
    <property type="entry name" value="PKS_ER"/>
    <property type="match status" value="1"/>
</dbReference>
<dbReference type="PANTHER" id="PTHR11695:SF294">
    <property type="entry name" value="RETICULON-4-INTERACTING PROTEIN 1, MITOCHONDRIAL"/>
    <property type="match status" value="1"/>
</dbReference>
<dbReference type="RefSeq" id="XP_067513047.1">
    <property type="nucleotide sequence ID" value="XM_067656946.1"/>
</dbReference>
<dbReference type="CDD" id="cd08267">
    <property type="entry name" value="MDR1"/>
    <property type="match status" value="1"/>
</dbReference>
<accession>I1BN71</accession>
<dbReference type="GO" id="GO:0016491">
    <property type="term" value="F:oxidoreductase activity"/>
    <property type="evidence" value="ECO:0007669"/>
    <property type="project" value="InterPro"/>
</dbReference>
<dbReference type="Gene3D" id="3.40.50.720">
    <property type="entry name" value="NAD(P)-binding Rossmann-like Domain"/>
    <property type="match status" value="1"/>
</dbReference>
<dbReference type="Proteomes" id="UP000009138">
    <property type="component" value="Unassembled WGS sequence"/>
</dbReference>
<dbReference type="SUPFAM" id="SSF50129">
    <property type="entry name" value="GroES-like"/>
    <property type="match status" value="1"/>
</dbReference>
<evidence type="ECO:0000259" key="1">
    <source>
        <dbReference type="SMART" id="SM00829"/>
    </source>
</evidence>
<sequence length="339" mass="36893">MSSSLPQFMNGVQLIKYGPAHEALQYKTDLALPKIENPYQILIKLKAAGVNPIDAKLAAGNVKLIINADLSSPVIIGSDFSGVVVEKGENVTEFDVGDEVFGSLPISSVSGGVYAQYTVADINHCSIAKKPSHLSFVQAAAVGIPLLTAYQGIIKHGNITDKNKSQKRNILIIGASGGVGSYSVQLAKVINPQNYVVGICSAKNAEFVKAIGADSVIPYNNKEEYQAFLQSEKNKFDLVFDCVGGDEYYRNLNPLLKKQGVYSTAVGPVEHVGSEPIPLWKGIGIISKILYRKFFTSRPYMMVFTLPESEFRTKIATLFDNKDFKGTYIDDSKVVLLID</sequence>
<evidence type="ECO:0000313" key="3">
    <source>
        <dbReference type="Proteomes" id="UP000009138"/>
    </source>
</evidence>
<dbReference type="InterPro" id="IPR011032">
    <property type="entry name" value="GroES-like_sf"/>
</dbReference>
<dbReference type="GeneID" id="93609327"/>
<dbReference type="STRING" id="246409.I1BN71"/>
<dbReference type="InParanoid" id="I1BN71"/>
<dbReference type="InterPro" id="IPR020843">
    <property type="entry name" value="ER"/>
</dbReference>
<organism evidence="2 3">
    <name type="scientific">Rhizopus delemar (strain RA 99-880 / ATCC MYA-4621 / FGSC 9543 / NRRL 43880)</name>
    <name type="common">Mucormycosis agent</name>
    <name type="synonym">Rhizopus arrhizus var. delemar</name>
    <dbReference type="NCBI Taxonomy" id="246409"/>
    <lineage>
        <taxon>Eukaryota</taxon>
        <taxon>Fungi</taxon>
        <taxon>Fungi incertae sedis</taxon>
        <taxon>Mucoromycota</taxon>
        <taxon>Mucoromycotina</taxon>
        <taxon>Mucoromycetes</taxon>
        <taxon>Mucorales</taxon>
        <taxon>Mucorineae</taxon>
        <taxon>Rhizopodaceae</taxon>
        <taxon>Rhizopus</taxon>
    </lineage>
</organism>
<dbReference type="Pfam" id="PF00107">
    <property type="entry name" value="ADH_zinc_N"/>
    <property type="match status" value="1"/>
</dbReference>
<dbReference type="OMA" id="GPLTYFT"/>
<proteinExistence type="predicted"/>
<protein>
    <recommendedName>
        <fullName evidence="1">Enoyl reductase (ER) domain-containing protein</fullName>
    </recommendedName>
</protein>
<dbReference type="InterPro" id="IPR036291">
    <property type="entry name" value="NAD(P)-bd_dom_sf"/>
</dbReference>
<dbReference type="FunCoup" id="I1BN71">
    <property type="interactions" value="394"/>
</dbReference>
<evidence type="ECO:0000313" key="2">
    <source>
        <dbReference type="EMBL" id="EIE77651.1"/>
    </source>
</evidence>
<reference evidence="2 3" key="1">
    <citation type="journal article" date="2009" name="PLoS Genet.">
        <title>Genomic analysis of the basal lineage fungus Rhizopus oryzae reveals a whole-genome duplication.</title>
        <authorList>
            <person name="Ma L.-J."/>
            <person name="Ibrahim A.S."/>
            <person name="Skory C."/>
            <person name="Grabherr M.G."/>
            <person name="Burger G."/>
            <person name="Butler M."/>
            <person name="Elias M."/>
            <person name="Idnurm A."/>
            <person name="Lang B.F."/>
            <person name="Sone T."/>
            <person name="Abe A."/>
            <person name="Calvo S.E."/>
            <person name="Corrochano L.M."/>
            <person name="Engels R."/>
            <person name="Fu J."/>
            <person name="Hansberg W."/>
            <person name="Kim J.-M."/>
            <person name="Kodira C.D."/>
            <person name="Koehrsen M.J."/>
            <person name="Liu B."/>
            <person name="Miranda-Saavedra D."/>
            <person name="O'Leary S."/>
            <person name="Ortiz-Castellanos L."/>
            <person name="Poulter R."/>
            <person name="Rodriguez-Romero J."/>
            <person name="Ruiz-Herrera J."/>
            <person name="Shen Y.-Q."/>
            <person name="Zeng Q."/>
            <person name="Galagan J."/>
            <person name="Birren B.W."/>
            <person name="Cuomo C.A."/>
            <person name="Wickes B.L."/>
        </authorList>
    </citation>
    <scope>NUCLEOTIDE SEQUENCE [LARGE SCALE GENOMIC DNA]</scope>
    <source>
        <strain evidence="3">RA 99-880 / ATCC MYA-4621 / FGSC 9543 / NRRL 43880</strain>
    </source>
</reference>
<name>I1BN71_RHIO9</name>
<feature type="domain" description="Enoyl reductase (ER)" evidence="1">
    <location>
        <begin position="20"/>
        <end position="336"/>
    </location>
</feature>
<gene>
    <name evidence="2" type="ORF">RO3G_02355</name>
</gene>
<dbReference type="InterPro" id="IPR013154">
    <property type="entry name" value="ADH-like_N"/>
</dbReference>
<keyword evidence="3" id="KW-1185">Reference proteome</keyword>
<dbReference type="Pfam" id="PF08240">
    <property type="entry name" value="ADH_N"/>
    <property type="match status" value="1"/>
</dbReference>